<comment type="caution">
    <text evidence="8">The sequence shown here is derived from an EMBL/GenBank/DDBJ whole genome shotgun (WGS) entry which is preliminary data.</text>
</comment>
<evidence type="ECO:0000256" key="7">
    <source>
        <dbReference type="HAMAP-Rule" id="MF_02065"/>
    </source>
</evidence>
<reference evidence="8 9" key="1">
    <citation type="journal article" date="2013" name="Genome Announc.">
        <title>Genome Sequence of the Pyrene- and Fluoranthene-Degrading Bacterium Cycloclasticus sp. Strain PY97M.</title>
        <authorList>
            <person name="Cui Z."/>
            <person name="Xu G."/>
            <person name="Li Q."/>
            <person name="Gao W."/>
            <person name="Zheng L."/>
        </authorList>
    </citation>
    <scope>NUCLEOTIDE SEQUENCE [LARGE SCALE GENOMIC DNA]</scope>
    <source>
        <strain evidence="8 9">PY97M</strain>
    </source>
</reference>
<keyword evidence="9" id="KW-1185">Reference proteome</keyword>
<dbReference type="GO" id="GO:0008932">
    <property type="term" value="F:lytic endotransglycosylase activity"/>
    <property type="evidence" value="ECO:0007669"/>
    <property type="project" value="UniProtKB-UniRule"/>
</dbReference>
<organism evidence="8 9">
    <name type="scientific">Cycloclasticus pugetii</name>
    <dbReference type="NCBI Taxonomy" id="34068"/>
    <lineage>
        <taxon>Bacteria</taxon>
        <taxon>Pseudomonadati</taxon>
        <taxon>Pseudomonadota</taxon>
        <taxon>Gammaproteobacteria</taxon>
        <taxon>Thiotrichales</taxon>
        <taxon>Piscirickettsiaceae</taxon>
        <taxon>Cycloclasticus</taxon>
    </lineage>
</organism>
<keyword evidence="7" id="KW-0997">Cell inner membrane</keyword>
<evidence type="ECO:0000313" key="8">
    <source>
        <dbReference type="EMBL" id="EPD13791.1"/>
    </source>
</evidence>
<dbReference type="HAMAP" id="MF_02065">
    <property type="entry name" value="MltG"/>
    <property type="match status" value="1"/>
</dbReference>
<sequence>MRRLLAITIIVCSLLFGWFWMMYNYAMNESSISNEMGSVVVNIEKGQNLNQIISTLDKKGVVDGPWFKWHVRFEGAANKIQAGEYEFSPGLTPVQILNFLVKGKVNQYAISIIEGQTFKEVLRDIREHPAIKKTLPEQASISQYLTLLNIPEKHLEGMLLPETYFFIKNTSDVDILRRAYRSMQVFVNSAWPKRDVRTVIPSVYDALILASIVEKETGAAHERKQIAGVFIRRLEIGMKLQTDPTVIYGMGDGYDGDIRYRDLRKDTPYNTYTRYGLPPTPIAMPSKAAIDAVLHPEDTKNLYFVSNGDGTHIFSETLKQHNAAVNKYQRKQ</sequence>
<comment type="function">
    <text evidence="7">Functions as a peptidoglycan terminase that cleaves nascent peptidoglycan strands endolytically to terminate their elongation.</text>
</comment>
<dbReference type="Pfam" id="PF02618">
    <property type="entry name" value="YceG"/>
    <property type="match status" value="1"/>
</dbReference>
<dbReference type="PANTHER" id="PTHR30518:SF2">
    <property type="entry name" value="ENDOLYTIC MUREIN TRANSGLYCOSYLASE"/>
    <property type="match status" value="1"/>
</dbReference>
<dbReference type="RefSeq" id="WP_016390112.1">
    <property type="nucleotide sequence ID" value="NZ_KE646806.1"/>
</dbReference>
<keyword evidence="6 7" id="KW-0961">Cell wall biogenesis/degradation</keyword>
<dbReference type="GO" id="GO:0071555">
    <property type="term" value="P:cell wall organization"/>
    <property type="evidence" value="ECO:0007669"/>
    <property type="project" value="UniProtKB-KW"/>
</dbReference>
<proteinExistence type="inferred from homology"/>
<comment type="similarity">
    <text evidence="7">Belongs to the transglycosylase MltG family.</text>
</comment>
<name>A0AB33Z2W1_9GAMM</name>
<keyword evidence="1 7" id="KW-1003">Cell membrane</keyword>
<evidence type="ECO:0000256" key="6">
    <source>
        <dbReference type="ARBA" id="ARBA00023316"/>
    </source>
</evidence>
<dbReference type="EC" id="4.2.2.29" evidence="7"/>
<dbReference type="Proteomes" id="UP000015462">
    <property type="component" value="Unassembled WGS sequence"/>
</dbReference>
<comment type="catalytic activity">
    <reaction evidence="7">
        <text>a peptidoglycan chain = a peptidoglycan chain with N-acetyl-1,6-anhydromuramyl-[peptide] at the reducing end + a peptidoglycan chain with N-acetylglucosamine at the non-reducing end.</text>
        <dbReference type="EC" id="4.2.2.29"/>
    </reaction>
</comment>
<keyword evidence="3 7" id="KW-1133">Transmembrane helix</keyword>
<dbReference type="NCBIfam" id="TIGR00247">
    <property type="entry name" value="endolytic transglycosylase MltG"/>
    <property type="match status" value="1"/>
</dbReference>
<keyword evidence="4 7" id="KW-0472">Membrane</keyword>
<dbReference type="AlphaFoldDB" id="A0AB33Z2W1"/>
<dbReference type="GO" id="GO:0005886">
    <property type="term" value="C:plasma membrane"/>
    <property type="evidence" value="ECO:0007669"/>
    <property type="project" value="UniProtKB-UniRule"/>
</dbReference>
<protein>
    <recommendedName>
        <fullName evidence="7">Endolytic murein transglycosylase</fullName>
        <ecNumber evidence="7">4.2.2.29</ecNumber>
    </recommendedName>
    <alternativeName>
        <fullName evidence="7">Peptidoglycan lytic transglycosylase</fullName>
    </alternativeName>
    <alternativeName>
        <fullName evidence="7">Peptidoglycan polymerization terminase</fullName>
    </alternativeName>
</protein>
<evidence type="ECO:0000256" key="4">
    <source>
        <dbReference type="ARBA" id="ARBA00023136"/>
    </source>
</evidence>
<dbReference type="PANTHER" id="PTHR30518">
    <property type="entry name" value="ENDOLYTIC MUREIN TRANSGLYCOSYLASE"/>
    <property type="match status" value="1"/>
</dbReference>
<gene>
    <name evidence="7" type="primary">mltG</name>
    <name evidence="8" type="ORF">L196_04621</name>
</gene>
<keyword evidence="2 7" id="KW-0812">Transmembrane</keyword>
<accession>A0AB33Z2W1</accession>
<dbReference type="CDD" id="cd08010">
    <property type="entry name" value="MltG_like"/>
    <property type="match status" value="1"/>
</dbReference>
<feature type="site" description="Important for catalytic activity" evidence="7">
    <location>
        <position position="216"/>
    </location>
</feature>
<dbReference type="GO" id="GO:0009252">
    <property type="term" value="P:peptidoglycan biosynthetic process"/>
    <property type="evidence" value="ECO:0007669"/>
    <property type="project" value="UniProtKB-UniRule"/>
</dbReference>
<dbReference type="InterPro" id="IPR003770">
    <property type="entry name" value="MLTG-like"/>
</dbReference>
<evidence type="ECO:0000313" key="9">
    <source>
        <dbReference type="Proteomes" id="UP000015462"/>
    </source>
</evidence>
<dbReference type="Gene3D" id="3.30.160.60">
    <property type="entry name" value="Classic Zinc Finger"/>
    <property type="match status" value="1"/>
</dbReference>
<evidence type="ECO:0000256" key="5">
    <source>
        <dbReference type="ARBA" id="ARBA00023239"/>
    </source>
</evidence>
<evidence type="ECO:0000256" key="3">
    <source>
        <dbReference type="ARBA" id="ARBA00022989"/>
    </source>
</evidence>
<keyword evidence="5 7" id="KW-0456">Lyase</keyword>
<evidence type="ECO:0000256" key="1">
    <source>
        <dbReference type="ARBA" id="ARBA00022475"/>
    </source>
</evidence>
<evidence type="ECO:0000256" key="2">
    <source>
        <dbReference type="ARBA" id="ARBA00022692"/>
    </source>
</evidence>
<dbReference type="Gene3D" id="3.30.1490.480">
    <property type="entry name" value="Endolytic murein transglycosylase"/>
    <property type="match status" value="1"/>
</dbReference>
<dbReference type="EMBL" id="ASHL01000002">
    <property type="protein sequence ID" value="EPD13791.1"/>
    <property type="molecule type" value="Genomic_DNA"/>
</dbReference>